<dbReference type="AlphaFoldDB" id="A0A0N5A5T1"/>
<dbReference type="WBParaSite" id="PTRK_0001709300.1">
    <property type="protein sequence ID" value="PTRK_0001709300.1"/>
    <property type="gene ID" value="PTRK_0001709300"/>
</dbReference>
<feature type="compositionally biased region" description="Low complexity" evidence="1">
    <location>
        <begin position="262"/>
        <end position="285"/>
    </location>
</feature>
<reference evidence="3" key="1">
    <citation type="submission" date="2017-02" db="UniProtKB">
        <authorList>
            <consortium name="WormBaseParasite"/>
        </authorList>
    </citation>
    <scope>IDENTIFICATION</scope>
</reference>
<feature type="region of interest" description="Disordered" evidence="1">
    <location>
        <begin position="426"/>
        <end position="602"/>
    </location>
</feature>
<feature type="compositionally biased region" description="Basic residues" evidence="1">
    <location>
        <begin position="376"/>
        <end position="389"/>
    </location>
</feature>
<proteinExistence type="predicted"/>
<feature type="region of interest" description="Disordered" evidence="1">
    <location>
        <begin position="1023"/>
        <end position="1077"/>
    </location>
</feature>
<feature type="compositionally biased region" description="Basic residues" evidence="1">
    <location>
        <begin position="44"/>
        <end position="59"/>
    </location>
</feature>
<keyword evidence="2" id="KW-1185">Reference proteome</keyword>
<feature type="compositionally biased region" description="Low complexity" evidence="1">
    <location>
        <begin position="338"/>
        <end position="351"/>
    </location>
</feature>
<feature type="compositionally biased region" description="Basic and acidic residues" evidence="1">
    <location>
        <begin position="879"/>
        <end position="891"/>
    </location>
</feature>
<feature type="compositionally biased region" description="Basic residues" evidence="1">
    <location>
        <begin position="1042"/>
        <end position="1067"/>
    </location>
</feature>
<feature type="compositionally biased region" description="Basic residues" evidence="1">
    <location>
        <begin position="66"/>
        <end position="78"/>
    </location>
</feature>
<feature type="compositionally biased region" description="Gly residues" evidence="1">
    <location>
        <begin position="912"/>
        <end position="924"/>
    </location>
</feature>
<name>A0A0N5A5T1_PARTI</name>
<feature type="region of interest" description="Disordered" evidence="1">
    <location>
        <begin position="792"/>
        <end position="811"/>
    </location>
</feature>
<feature type="compositionally biased region" description="Basic residues" evidence="1">
    <location>
        <begin position="592"/>
        <end position="602"/>
    </location>
</feature>
<feature type="compositionally biased region" description="Basic residues" evidence="1">
    <location>
        <begin position="303"/>
        <end position="313"/>
    </location>
</feature>
<feature type="compositionally biased region" description="Basic residues" evidence="1">
    <location>
        <begin position="136"/>
        <end position="145"/>
    </location>
</feature>
<feature type="compositionally biased region" description="Basic residues" evidence="1">
    <location>
        <begin position="534"/>
        <end position="546"/>
    </location>
</feature>
<evidence type="ECO:0000313" key="2">
    <source>
        <dbReference type="Proteomes" id="UP000038045"/>
    </source>
</evidence>
<feature type="compositionally biased region" description="Basic residues" evidence="1">
    <location>
        <begin position="439"/>
        <end position="452"/>
    </location>
</feature>
<feature type="compositionally biased region" description="Basic residues" evidence="1">
    <location>
        <begin position="196"/>
        <end position="206"/>
    </location>
</feature>
<evidence type="ECO:0000313" key="3">
    <source>
        <dbReference type="WBParaSite" id="PTRK_0001709300.1"/>
    </source>
</evidence>
<sequence>MREQVSEALMKAEDIDAERGVIEGADRLAGARPASVEPSADRRSQHHPQRPARALRRVLRSLLPPRTRHHDRGRRLRRRSDGSQDQGDLLGLDAQGRRRSRARFGTGRPAPARDPHPGGAGRAVLGPAELDSQPRPRSRHGRSAPRRPAAEPGHGRAEPAPGRTGPRRQPALHRRGRRPGDSVQDSGPRQRLGRLQPRRHPARAGNHRAGTAPPGAVRRFSSRTRSRDRQHPHGAGKRRSGGRDAQHPGPGQRPAGRRQRRQGLLGPVRQPRPVRGRSEGSQGRAGQRRAEAGRGSGPGVRPDRHRHGRRRQGGGRGRLGRLDLRRPARPRPSRPADGRFGSASLPGADAPADPPDPRRSGRAGTGLYRLADHRCGQRSHRVAPGRHPGRGAEAARNGRNPREAGPGVFARRPFLGVRRVQELRLHLDHGGHGSGQIRRLLHRRRRHHRRPARQAGQRGRAEPRAPAGDRGPAPQPGRQRILAGPAGGSGRQARLPGADPDAHQRPGILHRRRHPGGRASVSEAGYGVEGRGRLGQRRAVTKKGPRSARNGAQSLRASCSAPSRRRRSDAAANARCTDAPAVQDGTPDARPRRATGRRPCCRPRSRPVRLRLLGREAQRLDLPLFQFPDHLAGLAHDQAVVGNDLALGDQGVGADQAVLPDARAIEDDRADADQAVVADRAAMQHHLVAHRHASADGQGGADVSMQDAAILNIRVRPDDDGIIIATQHGVEPDAGARMQNHTVDAIRQAPFAPGSEAGSSPVRSDAGECAWRVHDQFGDGDAPAAAKTLRPFGTAARLRPPPPPPTTKARPCRARLFSCPGGVHEQTIGHQASAARRRAGFARIHSGRQGAAIARPRRRLVAPALERRAGPGLSQDAEAQVRRPGRTDGGRRPRQSGPGPGPGRHRQDLPGRGQGGRGAGGGQGRPHRPEPPCGRGRGIDRIPARRHGGQTGPLSAAALRRPFGSAVDEAGQGPDGRGPDRDRSHRLYARPHPEQRLHRRGRGAELHLRPAEDAADPAGLALDHGGDGRPAAIRPAAGRIGPVRHRGATGGRARNRGRPPGRTRHRASPAGGQHDRGAVTLALLW</sequence>
<feature type="region of interest" description="Disordered" evidence="1">
    <location>
        <begin position="24"/>
        <end position="410"/>
    </location>
</feature>
<accession>A0A0N5A5T1</accession>
<feature type="region of interest" description="Disordered" evidence="1">
    <location>
        <begin position="864"/>
        <end position="1001"/>
    </location>
</feature>
<evidence type="ECO:0000256" key="1">
    <source>
        <dbReference type="SAM" id="MobiDB-lite"/>
    </source>
</evidence>
<dbReference type="Proteomes" id="UP000038045">
    <property type="component" value="Unplaced"/>
</dbReference>
<feature type="compositionally biased region" description="Basic and acidic residues" evidence="1">
    <location>
        <begin position="977"/>
        <end position="1001"/>
    </location>
</feature>
<protein>
    <submittedName>
        <fullName evidence="3">LigA</fullName>
    </submittedName>
</protein>
<organism evidence="2 3">
    <name type="scientific">Parastrongyloides trichosuri</name>
    <name type="common">Possum-specific nematode worm</name>
    <dbReference type="NCBI Taxonomy" id="131310"/>
    <lineage>
        <taxon>Eukaryota</taxon>
        <taxon>Metazoa</taxon>
        <taxon>Ecdysozoa</taxon>
        <taxon>Nematoda</taxon>
        <taxon>Chromadorea</taxon>
        <taxon>Rhabditida</taxon>
        <taxon>Tylenchina</taxon>
        <taxon>Panagrolaimomorpha</taxon>
        <taxon>Strongyloidoidea</taxon>
        <taxon>Strongyloididae</taxon>
        <taxon>Parastrongyloides</taxon>
    </lineage>
</organism>
<feature type="compositionally biased region" description="Low complexity" evidence="1">
    <location>
        <begin position="1029"/>
        <end position="1041"/>
    </location>
</feature>
<feature type="compositionally biased region" description="Low complexity" evidence="1">
    <location>
        <begin position="453"/>
        <end position="480"/>
    </location>
</feature>